<proteinExistence type="predicted"/>
<evidence type="ECO:0000313" key="1">
    <source>
        <dbReference type="EMBL" id="PWB72810.1"/>
    </source>
</evidence>
<gene>
    <name evidence="1" type="ORF">C3F09_06060</name>
</gene>
<comment type="caution">
    <text evidence="1">The sequence shown here is derived from an EMBL/GenBank/DDBJ whole genome shotgun (WGS) entry which is preliminary data.</text>
</comment>
<dbReference type="Proteomes" id="UP000250918">
    <property type="component" value="Unassembled WGS sequence"/>
</dbReference>
<evidence type="ECO:0000313" key="2">
    <source>
        <dbReference type="Proteomes" id="UP000250918"/>
    </source>
</evidence>
<dbReference type="EMBL" id="PQAP01000073">
    <property type="protein sequence ID" value="PWB72810.1"/>
    <property type="molecule type" value="Genomic_DNA"/>
</dbReference>
<reference evidence="1 2" key="1">
    <citation type="journal article" date="2018" name="ISME J.">
        <title>A methanotrophic archaeon couples anaerobic oxidation of methane to Fe(III) reduction.</title>
        <authorList>
            <person name="Cai C."/>
            <person name="Leu A.O."/>
            <person name="Xie G.J."/>
            <person name="Guo J."/>
            <person name="Feng Y."/>
            <person name="Zhao J.X."/>
            <person name="Tyson G.W."/>
            <person name="Yuan Z."/>
            <person name="Hu S."/>
        </authorList>
    </citation>
    <scope>NUCLEOTIDE SEQUENCE [LARGE SCALE GENOMIC DNA]</scope>
    <source>
        <strain evidence="1">FeB_12</strain>
    </source>
</reference>
<organism evidence="1 2">
    <name type="scientific">candidate division GN15 bacterium</name>
    <dbReference type="NCBI Taxonomy" id="2072418"/>
    <lineage>
        <taxon>Bacteria</taxon>
        <taxon>candidate division GN15</taxon>
    </lineage>
</organism>
<sequence length="161" mass="17831">MSANHVRNSFTFSVAAAFEHTVPLFGAHAERVWARDDWNPQFLYPVPAKDVPGAVFTLDREGRQSIWINTAFDLQAGHVAYVSVVTGEVITSIDILVRPVDTGHSHVEVVYERTALSPGAVHHVHQLGKHDALAGPEWEESIAKALPGWLKARQLANRRQP</sequence>
<accession>A0A855X7Z9</accession>
<dbReference type="AlphaFoldDB" id="A0A855X7Z9"/>
<evidence type="ECO:0008006" key="3">
    <source>
        <dbReference type="Google" id="ProtNLM"/>
    </source>
</evidence>
<name>A0A855X7Z9_9BACT</name>
<protein>
    <recommendedName>
        <fullName evidence="3">SRPBCC family protein</fullName>
    </recommendedName>
</protein>